<evidence type="ECO:0000256" key="3">
    <source>
        <dbReference type="SAM" id="Phobius"/>
    </source>
</evidence>
<feature type="transmembrane region" description="Helical" evidence="3">
    <location>
        <begin position="122"/>
        <end position="141"/>
    </location>
</feature>
<dbReference type="Gene3D" id="1.20.1250.20">
    <property type="entry name" value="MFS general substrate transporter like domains"/>
    <property type="match status" value="2"/>
</dbReference>
<protein>
    <recommendedName>
        <fullName evidence="4">Major facilitator superfamily (MFS) profile domain-containing protein</fullName>
    </recommendedName>
</protein>
<evidence type="ECO:0000313" key="5">
    <source>
        <dbReference type="EMBL" id="EGO21535.1"/>
    </source>
</evidence>
<gene>
    <name evidence="5" type="ORF">SERLADRAFT_474031</name>
</gene>
<sequence>MENTASVCNERPRAIELADLSSQDVIQQDRQPVSQPLSTINVVNNEVPDGGYGWIVVSACSLITFFFVGITHSWGLMQAKLARENLAPDSTLAFIGSTAIAFVAFGAIVNTRIIRLMGTRHAAFLACSFMGFGQILSGWATRSVGGLFVTNGIVMGFGCSLCFMTCGTLPAQYFSRRRGLANGLVYAGGGIGGCVLSILMEVLLNKVGIAWTFRVFGFVTLAATLPATMLLKERSRRVAPTMDWSFFKDPKFLLLFFGSGIATFPILVPPFFIPLYASSLGISSGISSVLLAVFNLSSAFGRVGFGALGDVVGPLSSLLLALIVSALSMLVIWPASTALAPFVVFIVISGVGNGGFFSTMPSVVGHIYGQRMSTALAMVVSAWAAGYVMGAPVAGYILERYGGSEAGRAAFRPAMYYAGSMSVGSASFVFGVRHLTSPKLFAYA</sequence>
<dbReference type="GO" id="GO:0022857">
    <property type="term" value="F:transmembrane transporter activity"/>
    <property type="evidence" value="ECO:0007669"/>
    <property type="project" value="InterPro"/>
</dbReference>
<dbReference type="RefSeq" id="XP_007321321.1">
    <property type="nucleotide sequence ID" value="XM_007321259.1"/>
</dbReference>
<dbReference type="PANTHER" id="PTHR11360:SF305">
    <property type="entry name" value="MAJOR FACILITATOR SUPERFAMILY (MFS) PROFILE DOMAIN-CONTAINING PROTEIN"/>
    <property type="match status" value="1"/>
</dbReference>
<dbReference type="EMBL" id="GL945438">
    <property type="protein sequence ID" value="EGO21535.1"/>
    <property type="molecule type" value="Genomic_DNA"/>
</dbReference>
<comment type="subcellular location">
    <subcellularLocation>
        <location evidence="1">Membrane</location>
        <topology evidence="1">Multi-pass membrane protein</topology>
    </subcellularLocation>
</comment>
<dbReference type="InterPro" id="IPR011701">
    <property type="entry name" value="MFS"/>
</dbReference>
<dbReference type="KEGG" id="sla:SERLADRAFT_474031"/>
<feature type="transmembrane region" description="Helical" evidence="3">
    <location>
        <begin position="209"/>
        <end position="231"/>
    </location>
</feature>
<dbReference type="PANTHER" id="PTHR11360">
    <property type="entry name" value="MONOCARBOXYLATE TRANSPORTER"/>
    <property type="match status" value="1"/>
</dbReference>
<evidence type="ECO:0000313" key="6">
    <source>
        <dbReference type="Proteomes" id="UP000008064"/>
    </source>
</evidence>
<dbReference type="InterPro" id="IPR020846">
    <property type="entry name" value="MFS_dom"/>
</dbReference>
<keyword evidence="3" id="KW-0472">Membrane</keyword>
<feature type="transmembrane region" description="Helical" evidence="3">
    <location>
        <begin position="52"/>
        <end position="71"/>
    </location>
</feature>
<dbReference type="SUPFAM" id="SSF103473">
    <property type="entry name" value="MFS general substrate transporter"/>
    <property type="match status" value="1"/>
</dbReference>
<feature type="transmembrane region" description="Helical" evidence="3">
    <location>
        <begin position="414"/>
        <end position="432"/>
    </location>
</feature>
<comment type="similarity">
    <text evidence="2">Belongs to the major facilitator superfamily. Monocarboxylate porter (TC 2.A.1.13) family.</text>
</comment>
<dbReference type="InterPro" id="IPR036259">
    <property type="entry name" value="MFS_trans_sf"/>
</dbReference>
<dbReference type="GO" id="GO:0016020">
    <property type="term" value="C:membrane"/>
    <property type="evidence" value="ECO:0007669"/>
    <property type="project" value="UniProtKB-SubCell"/>
</dbReference>
<feature type="domain" description="Major facilitator superfamily (MFS) profile" evidence="4">
    <location>
        <begin position="251"/>
        <end position="444"/>
    </location>
</feature>
<evidence type="ECO:0000259" key="4">
    <source>
        <dbReference type="PROSITE" id="PS50850"/>
    </source>
</evidence>
<feature type="transmembrane region" description="Helical" evidence="3">
    <location>
        <begin position="339"/>
        <end position="363"/>
    </location>
</feature>
<keyword evidence="3" id="KW-1133">Transmembrane helix</keyword>
<feature type="transmembrane region" description="Helical" evidence="3">
    <location>
        <begin position="147"/>
        <end position="171"/>
    </location>
</feature>
<proteinExistence type="inferred from homology"/>
<feature type="transmembrane region" description="Helical" evidence="3">
    <location>
        <begin position="183"/>
        <end position="203"/>
    </location>
</feature>
<feature type="transmembrane region" description="Helical" evidence="3">
    <location>
        <begin position="375"/>
        <end position="394"/>
    </location>
</feature>
<dbReference type="PROSITE" id="PS50850">
    <property type="entry name" value="MFS"/>
    <property type="match status" value="1"/>
</dbReference>
<accession>F8P4J8</accession>
<dbReference type="InterPro" id="IPR050327">
    <property type="entry name" value="Proton-linked_MCT"/>
</dbReference>
<feature type="transmembrane region" description="Helical" evidence="3">
    <location>
        <begin position="252"/>
        <end position="273"/>
    </location>
</feature>
<feature type="transmembrane region" description="Helical" evidence="3">
    <location>
        <begin position="312"/>
        <end position="333"/>
    </location>
</feature>
<evidence type="ECO:0000256" key="2">
    <source>
        <dbReference type="ARBA" id="ARBA00006727"/>
    </source>
</evidence>
<dbReference type="Proteomes" id="UP000008064">
    <property type="component" value="Unassembled WGS sequence"/>
</dbReference>
<organism evidence="6">
    <name type="scientific">Serpula lacrymans var. lacrymans (strain S7.9)</name>
    <name type="common">Dry rot fungus</name>
    <dbReference type="NCBI Taxonomy" id="578457"/>
    <lineage>
        <taxon>Eukaryota</taxon>
        <taxon>Fungi</taxon>
        <taxon>Dikarya</taxon>
        <taxon>Basidiomycota</taxon>
        <taxon>Agaricomycotina</taxon>
        <taxon>Agaricomycetes</taxon>
        <taxon>Agaricomycetidae</taxon>
        <taxon>Boletales</taxon>
        <taxon>Coniophorineae</taxon>
        <taxon>Serpulaceae</taxon>
        <taxon>Serpula</taxon>
    </lineage>
</organism>
<dbReference type="GeneID" id="18820415"/>
<reference evidence="6" key="1">
    <citation type="journal article" date="2011" name="Science">
        <title>The plant cell wall-decomposing machinery underlies the functional diversity of forest fungi.</title>
        <authorList>
            <person name="Eastwood D.C."/>
            <person name="Floudas D."/>
            <person name="Binder M."/>
            <person name="Majcherczyk A."/>
            <person name="Schneider P."/>
            <person name="Aerts A."/>
            <person name="Asiegbu F.O."/>
            <person name="Baker S.E."/>
            <person name="Barry K."/>
            <person name="Bendiksby M."/>
            <person name="Blumentritt M."/>
            <person name="Coutinho P.M."/>
            <person name="Cullen D."/>
            <person name="de Vries R.P."/>
            <person name="Gathman A."/>
            <person name="Goodell B."/>
            <person name="Henrissat B."/>
            <person name="Ihrmark K."/>
            <person name="Kauserud H."/>
            <person name="Kohler A."/>
            <person name="LaButti K."/>
            <person name="Lapidus A."/>
            <person name="Lavin J.L."/>
            <person name="Lee Y.-H."/>
            <person name="Lindquist E."/>
            <person name="Lilly W."/>
            <person name="Lucas S."/>
            <person name="Morin E."/>
            <person name="Murat C."/>
            <person name="Oguiza J.A."/>
            <person name="Park J."/>
            <person name="Pisabarro A.G."/>
            <person name="Riley R."/>
            <person name="Rosling A."/>
            <person name="Salamov A."/>
            <person name="Schmidt O."/>
            <person name="Schmutz J."/>
            <person name="Skrede I."/>
            <person name="Stenlid J."/>
            <person name="Wiebenga A."/>
            <person name="Xie X."/>
            <person name="Kuees U."/>
            <person name="Hibbett D.S."/>
            <person name="Hoffmeister D."/>
            <person name="Hoegberg N."/>
            <person name="Martin F."/>
            <person name="Grigoriev I.V."/>
            <person name="Watkinson S.C."/>
        </authorList>
    </citation>
    <scope>NUCLEOTIDE SEQUENCE [LARGE SCALE GENOMIC DNA]</scope>
    <source>
        <strain evidence="6">S7.9</strain>
    </source>
</reference>
<dbReference type="HOGENOM" id="CLU_001265_1_2_1"/>
<keyword evidence="3" id="KW-0812">Transmembrane</keyword>
<feature type="transmembrane region" description="Helical" evidence="3">
    <location>
        <begin position="91"/>
        <end position="110"/>
    </location>
</feature>
<dbReference type="AlphaFoldDB" id="F8P4J8"/>
<feature type="transmembrane region" description="Helical" evidence="3">
    <location>
        <begin position="279"/>
        <end position="300"/>
    </location>
</feature>
<dbReference type="OrthoDB" id="2213137at2759"/>
<dbReference type="Pfam" id="PF07690">
    <property type="entry name" value="MFS_1"/>
    <property type="match status" value="1"/>
</dbReference>
<name>F8P4J8_SERL9</name>
<evidence type="ECO:0000256" key="1">
    <source>
        <dbReference type="ARBA" id="ARBA00004141"/>
    </source>
</evidence>